<accession>A0A8P0TE42</accession>
<evidence type="ECO:0000256" key="1">
    <source>
        <dbReference type="ARBA" id="ARBA00004123"/>
    </source>
</evidence>
<reference evidence="11" key="2">
    <citation type="submission" date="2025-08" db="UniProtKB">
        <authorList>
            <consortium name="Ensembl"/>
        </authorList>
    </citation>
    <scope>IDENTIFICATION</scope>
</reference>
<comment type="subcellular location">
    <subcellularLocation>
        <location evidence="1">Nucleus</location>
    </subcellularLocation>
</comment>
<keyword evidence="6" id="KW-0010">Activator</keyword>
<dbReference type="InterPro" id="IPR009071">
    <property type="entry name" value="HMG_box_dom"/>
</dbReference>
<name>A0A8P0TE42_CANLF</name>
<dbReference type="AlphaFoldDB" id="A0A8P0TE42"/>
<feature type="domain" description="HMG box" evidence="10">
    <location>
        <begin position="133"/>
        <end position="201"/>
    </location>
</feature>
<feature type="DNA-binding region" description="HMG box" evidence="9">
    <location>
        <begin position="133"/>
        <end position="201"/>
    </location>
</feature>
<evidence type="ECO:0000259" key="10">
    <source>
        <dbReference type="PROSITE" id="PS50118"/>
    </source>
</evidence>
<dbReference type="GO" id="GO:0016055">
    <property type="term" value="P:Wnt signaling pathway"/>
    <property type="evidence" value="ECO:0007669"/>
    <property type="project" value="UniProtKB-KW"/>
</dbReference>
<evidence type="ECO:0000256" key="9">
    <source>
        <dbReference type="PROSITE-ProRule" id="PRU00267"/>
    </source>
</evidence>
<dbReference type="PROSITE" id="PS50118">
    <property type="entry name" value="HMG_BOX_2"/>
    <property type="match status" value="1"/>
</dbReference>
<dbReference type="GO" id="GO:0003677">
    <property type="term" value="F:DNA binding"/>
    <property type="evidence" value="ECO:0007669"/>
    <property type="project" value="UniProtKB-UniRule"/>
</dbReference>
<dbReference type="FunFam" id="1.10.30.10:FF:000001">
    <property type="entry name" value="transcription factor 7 isoform X2"/>
    <property type="match status" value="1"/>
</dbReference>
<keyword evidence="4" id="KW-0805">Transcription regulation</keyword>
<evidence type="ECO:0000256" key="6">
    <source>
        <dbReference type="ARBA" id="ARBA00023159"/>
    </source>
</evidence>
<dbReference type="GO" id="GO:0005634">
    <property type="term" value="C:nucleus"/>
    <property type="evidence" value="ECO:0007669"/>
    <property type="project" value="UniProtKB-SubCell"/>
</dbReference>
<evidence type="ECO:0000313" key="12">
    <source>
        <dbReference type="Proteomes" id="UP000002254"/>
    </source>
</evidence>
<proteinExistence type="inferred from homology"/>
<sequence length="327" mass="36145">MRLQPRTLGDCLLRERSKGMVVSTEQQKSEVTGVCITFVSLPFTHALRGDRPKPGMEEGPQQTFPARLEFTAQGGRFTHPSLMLGSGVPGHPAAIPHPAIVPPSGKQELQPYDRSLKTQAESKVEKEAKKPTIKKPLNAFMLYMKEMRAKVIAECTLKESAAINQILGRRWHALSREEQAKYYELARKERQLHMQLYPGWSARDNYGKKKRRSREKHQESTTGEAFSAVVMSTLLWPQGRVENALSPRTLGLGPPKSRSHGAASVHSVTLCCCAASCALPELSLCQGSCPCAAWRQAHGPCRWGHLGPKSYSLLAAARPSLSHPRPP</sequence>
<organism evidence="11 12">
    <name type="scientific">Canis lupus familiaris</name>
    <name type="common">Dog</name>
    <name type="synonym">Canis familiaris</name>
    <dbReference type="NCBI Taxonomy" id="9615"/>
    <lineage>
        <taxon>Eukaryota</taxon>
        <taxon>Metazoa</taxon>
        <taxon>Chordata</taxon>
        <taxon>Craniata</taxon>
        <taxon>Vertebrata</taxon>
        <taxon>Euteleostomi</taxon>
        <taxon>Mammalia</taxon>
        <taxon>Eutheria</taxon>
        <taxon>Laurasiatheria</taxon>
        <taxon>Carnivora</taxon>
        <taxon>Caniformia</taxon>
        <taxon>Canidae</taxon>
        <taxon>Canis</taxon>
    </lineage>
</organism>
<evidence type="ECO:0000256" key="5">
    <source>
        <dbReference type="ARBA" id="ARBA00023125"/>
    </source>
</evidence>
<dbReference type="InterPro" id="IPR036910">
    <property type="entry name" value="HMG_box_dom_sf"/>
</dbReference>
<protein>
    <submittedName>
        <fullName evidence="11">Transcription factor 7</fullName>
    </submittedName>
</protein>
<evidence type="ECO:0000256" key="2">
    <source>
        <dbReference type="ARBA" id="ARBA00006569"/>
    </source>
</evidence>
<dbReference type="Proteomes" id="UP000002254">
    <property type="component" value="Chromosome 11"/>
</dbReference>
<dbReference type="Pfam" id="PF00505">
    <property type="entry name" value="HMG_box"/>
    <property type="match status" value="1"/>
</dbReference>
<dbReference type="SUPFAM" id="SSF47095">
    <property type="entry name" value="HMG-box"/>
    <property type="match status" value="1"/>
</dbReference>
<dbReference type="CDD" id="cd21996">
    <property type="entry name" value="HMG-box_TCF7-like"/>
    <property type="match status" value="1"/>
</dbReference>
<dbReference type="Gene3D" id="1.10.30.10">
    <property type="entry name" value="High mobility group box domain"/>
    <property type="match status" value="1"/>
</dbReference>
<gene>
    <name evidence="11" type="primary">TCF7</name>
</gene>
<comment type="similarity">
    <text evidence="2">Belongs to the TCF/LEF family.</text>
</comment>
<keyword evidence="3" id="KW-0879">Wnt signaling pathway</keyword>
<evidence type="ECO:0000256" key="4">
    <source>
        <dbReference type="ARBA" id="ARBA00023015"/>
    </source>
</evidence>
<evidence type="ECO:0000313" key="11">
    <source>
        <dbReference type="Ensembl" id="ENSCAFP00000062293.2"/>
    </source>
</evidence>
<keyword evidence="7" id="KW-0804">Transcription</keyword>
<dbReference type="SMART" id="SM00398">
    <property type="entry name" value="HMG"/>
    <property type="match status" value="1"/>
</dbReference>
<dbReference type="PANTHER" id="PTHR10373">
    <property type="entry name" value="TRANSCRIPTION FACTOR 7 FAMILY MEMBER"/>
    <property type="match status" value="1"/>
</dbReference>
<keyword evidence="8 9" id="KW-0539">Nucleus</keyword>
<evidence type="ECO:0000256" key="3">
    <source>
        <dbReference type="ARBA" id="ARBA00022687"/>
    </source>
</evidence>
<dbReference type="InterPro" id="IPR024940">
    <property type="entry name" value="TCF/LEF"/>
</dbReference>
<dbReference type="PANTHER" id="PTHR10373:SF33">
    <property type="entry name" value="TRANSCRIPTION FACTOR 7"/>
    <property type="match status" value="1"/>
</dbReference>
<reference evidence="11 12" key="1">
    <citation type="journal article" date="2005" name="Nature">
        <title>Genome sequence, comparative analysis and haplotype structure of the domestic dog.</title>
        <authorList>
            <consortium name="Broad Sequencing Platform"/>
            <person name="Lindblad-Toh K."/>
            <person name="Wade C.M."/>
            <person name="Mikkelsen T.S."/>
            <person name="Karlsson E.K."/>
            <person name="Jaffe D.B."/>
            <person name="Kamal M."/>
            <person name="Clamp M."/>
            <person name="Chang J.L."/>
            <person name="Kulbokas E.J. III"/>
            <person name="Zody M.C."/>
            <person name="Mauceli E."/>
            <person name="Xie X."/>
            <person name="Breen M."/>
            <person name="Wayne R.K."/>
            <person name="Ostrander E.A."/>
            <person name="Ponting C.P."/>
            <person name="Galibert F."/>
            <person name="Smith D.R."/>
            <person name="DeJong P.J."/>
            <person name="Kirkness E."/>
            <person name="Alvarez P."/>
            <person name="Biagi T."/>
            <person name="Brockman W."/>
            <person name="Butler J."/>
            <person name="Chin C.W."/>
            <person name="Cook A."/>
            <person name="Cuff J."/>
            <person name="Daly M.J."/>
            <person name="DeCaprio D."/>
            <person name="Gnerre S."/>
            <person name="Grabherr M."/>
            <person name="Kellis M."/>
            <person name="Kleber M."/>
            <person name="Bardeleben C."/>
            <person name="Goodstadt L."/>
            <person name="Heger A."/>
            <person name="Hitte C."/>
            <person name="Kim L."/>
            <person name="Koepfli K.P."/>
            <person name="Parker H.G."/>
            <person name="Pollinger J.P."/>
            <person name="Searle S.M."/>
            <person name="Sutter N.B."/>
            <person name="Thomas R."/>
            <person name="Webber C."/>
            <person name="Baldwin J."/>
            <person name="Abebe A."/>
            <person name="Abouelleil A."/>
            <person name="Aftuck L."/>
            <person name="Ait-Zahra M."/>
            <person name="Aldredge T."/>
            <person name="Allen N."/>
            <person name="An P."/>
            <person name="Anderson S."/>
            <person name="Antoine C."/>
            <person name="Arachchi H."/>
            <person name="Aslam A."/>
            <person name="Ayotte L."/>
            <person name="Bachantsang P."/>
            <person name="Barry A."/>
            <person name="Bayul T."/>
            <person name="Benamara M."/>
            <person name="Berlin A."/>
            <person name="Bessette D."/>
            <person name="Blitshteyn B."/>
            <person name="Bloom T."/>
            <person name="Blye J."/>
            <person name="Boguslavskiy L."/>
            <person name="Bonnet C."/>
            <person name="Boukhgalter B."/>
            <person name="Brown A."/>
            <person name="Cahill P."/>
            <person name="Calixte N."/>
            <person name="Camarata J."/>
            <person name="Cheshatsang Y."/>
            <person name="Chu J."/>
            <person name="Citroen M."/>
            <person name="Collymore A."/>
            <person name="Cooke P."/>
            <person name="Dawoe T."/>
            <person name="Daza R."/>
            <person name="Decktor K."/>
            <person name="DeGray S."/>
            <person name="Dhargay N."/>
            <person name="Dooley K."/>
            <person name="Dooley K."/>
            <person name="Dorje P."/>
            <person name="Dorjee K."/>
            <person name="Dorris L."/>
            <person name="Duffey N."/>
            <person name="Dupes A."/>
            <person name="Egbiremolen O."/>
            <person name="Elong R."/>
            <person name="Falk J."/>
            <person name="Farina A."/>
            <person name="Faro S."/>
            <person name="Ferguson D."/>
            <person name="Ferreira P."/>
            <person name="Fisher S."/>
            <person name="FitzGerald M."/>
            <person name="Foley K."/>
            <person name="Foley C."/>
            <person name="Franke A."/>
            <person name="Friedrich D."/>
            <person name="Gage D."/>
            <person name="Garber M."/>
            <person name="Gearin G."/>
            <person name="Giannoukos G."/>
            <person name="Goode T."/>
            <person name="Goyette A."/>
            <person name="Graham J."/>
            <person name="Grandbois E."/>
            <person name="Gyaltsen K."/>
            <person name="Hafez N."/>
            <person name="Hagopian D."/>
            <person name="Hagos B."/>
            <person name="Hall J."/>
            <person name="Healy C."/>
            <person name="Hegarty R."/>
            <person name="Honan T."/>
            <person name="Horn A."/>
            <person name="Houde N."/>
            <person name="Hughes L."/>
            <person name="Hunnicutt L."/>
            <person name="Husby M."/>
            <person name="Jester B."/>
            <person name="Jones C."/>
            <person name="Kamat A."/>
            <person name="Kanga B."/>
            <person name="Kells C."/>
            <person name="Khazanovich D."/>
            <person name="Kieu A.C."/>
            <person name="Kisner P."/>
            <person name="Kumar M."/>
            <person name="Lance K."/>
            <person name="Landers T."/>
            <person name="Lara M."/>
            <person name="Lee W."/>
            <person name="Leger J.P."/>
            <person name="Lennon N."/>
            <person name="Leuper L."/>
            <person name="LeVine S."/>
            <person name="Liu J."/>
            <person name="Liu X."/>
            <person name="Lokyitsang Y."/>
            <person name="Lokyitsang T."/>
            <person name="Lui A."/>
            <person name="Macdonald J."/>
            <person name="Major J."/>
            <person name="Marabella R."/>
            <person name="Maru K."/>
            <person name="Matthews C."/>
            <person name="McDonough S."/>
            <person name="Mehta T."/>
            <person name="Meldrim J."/>
            <person name="Melnikov A."/>
            <person name="Meneus L."/>
            <person name="Mihalev A."/>
            <person name="Mihova T."/>
            <person name="Miller K."/>
            <person name="Mittelman R."/>
            <person name="Mlenga V."/>
            <person name="Mulrain L."/>
            <person name="Munson G."/>
            <person name="Navidi A."/>
            <person name="Naylor J."/>
            <person name="Nguyen T."/>
            <person name="Nguyen N."/>
            <person name="Nguyen C."/>
            <person name="Nguyen T."/>
            <person name="Nicol R."/>
            <person name="Norbu N."/>
            <person name="Norbu C."/>
            <person name="Novod N."/>
            <person name="Nyima T."/>
            <person name="Olandt P."/>
            <person name="O'Neill B."/>
            <person name="O'Neill K."/>
            <person name="Osman S."/>
            <person name="Oyono L."/>
            <person name="Patti C."/>
            <person name="Perrin D."/>
            <person name="Phunkhang P."/>
            <person name="Pierre F."/>
            <person name="Priest M."/>
            <person name="Rachupka A."/>
            <person name="Raghuraman S."/>
            <person name="Rameau R."/>
            <person name="Ray V."/>
            <person name="Raymond C."/>
            <person name="Rege F."/>
            <person name="Rise C."/>
            <person name="Rogers J."/>
            <person name="Rogov P."/>
            <person name="Sahalie J."/>
            <person name="Settipalli S."/>
            <person name="Sharpe T."/>
            <person name="Shea T."/>
            <person name="Sheehan M."/>
            <person name="Sherpa N."/>
            <person name="Shi J."/>
            <person name="Shih D."/>
            <person name="Sloan J."/>
            <person name="Smith C."/>
            <person name="Sparrow T."/>
            <person name="Stalker J."/>
            <person name="Stange-Thomann N."/>
            <person name="Stavropoulos S."/>
            <person name="Stone C."/>
            <person name="Stone S."/>
            <person name="Sykes S."/>
            <person name="Tchuinga P."/>
            <person name="Tenzing P."/>
            <person name="Tesfaye S."/>
            <person name="Thoulutsang D."/>
            <person name="Thoulutsang Y."/>
            <person name="Topham K."/>
            <person name="Topping I."/>
            <person name="Tsamla T."/>
            <person name="Vassiliev H."/>
            <person name="Venkataraman V."/>
            <person name="Vo A."/>
            <person name="Wangchuk T."/>
            <person name="Wangdi T."/>
            <person name="Weiand M."/>
            <person name="Wilkinson J."/>
            <person name="Wilson A."/>
            <person name="Yadav S."/>
            <person name="Yang S."/>
            <person name="Yang X."/>
            <person name="Young G."/>
            <person name="Yu Q."/>
            <person name="Zainoun J."/>
            <person name="Zembek L."/>
            <person name="Zimmer A."/>
            <person name="Lander E.S."/>
        </authorList>
    </citation>
    <scope>NUCLEOTIDE SEQUENCE [LARGE SCALE GENOMIC DNA]</scope>
    <source>
        <strain evidence="11">Boxer</strain>
    </source>
</reference>
<keyword evidence="5 9" id="KW-0238">DNA-binding</keyword>
<evidence type="ECO:0000256" key="8">
    <source>
        <dbReference type="ARBA" id="ARBA00023242"/>
    </source>
</evidence>
<evidence type="ECO:0000256" key="7">
    <source>
        <dbReference type="ARBA" id="ARBA00023163"/>
    </source>
</evidence>
<dbReference type="Ensembl" id="ENSCAFT00000082079.2">
    <property type="protein sequence ID" value="ENSCAFP00000062293.2"/>
    <property type="gene ID" value="ENSCAFG00000000990.6"/>
</dbReference>